<dbReference type="PROSITE" id="PS50902">
    <property type="entry name" value="FLAVODOXIN_LIKE"/>
    <property type="match status" value="1"/>
</dbReference>
<dbReference type="EMBL" id="VIVK01000007">
    <property type="protein sequence ID" value="TWD72008.1"/>
    <property type="molecule type" value="Genomic_DNA"/>
</dbReference>
<keyword evidence="3" id="KW-1185">Reference proteome</keyword>
<dbReference type="InterPro" id="IPR008254">
    <property type="entry name" value="Flavodoxin/NO_synth"/>
</dbReference>
<evidence type="ECO:0000313" key="2">
    <source>
        <dbReference type="EMBL" id="TWD72008.1"/>
    </source>
</evidence>
<dbReference type="SUPFAM" id="SSF52218">
    <property type="entry name" value="Flavoproteins"/>
    <property type="match status" value="1"/>
</dbReference>
<gene>
    <name evidence="2" type="ORF">FB561_7585</name>
</gene>
<dbReference type="GO" id="GO:0009055">
    <property type="term" value="F:electron transfer activity"/>
    <property type="evidence" value="ECO:0007669"/>
    <property type="project" value="InterPro"/>
</dbReference>
<accession>A0A561AZJ4</accession>
<name>A0A561AZJ4_9ACTN</name>
<reference evidence="2 3" key="1">
    <citation type="submission" date="2019-06" db="EMBL/GenBank/DDBJ databases">
        <title>Sequencing the genomes of 1000 actinobacteria strains.</title>
        <authorList>
            <person name="Klenk H.-P."/>
        </authorList>
    </citation>
    <scope>NUCLEOTIDE SEQUENCE [LARGE SCALE GENOMIC DNA]</scope>
    <source>
        <strain evidence="2 3">DSM 24683</strain>
    </source>
</reference>
<comment type="caution">
    <text evidence="2">The sequence shown here is derived from an EMBL/GenBank/DDBJ whole genome shotgun (WGS) entry which is preliminary data.</text>
</comment>
<dbReference type="Proteomes" id="UP000318380">
    <property type="component" value="Unassembled WGS sequence"/>
</dbReference>
<sequence>MSGTARALVVYESMFGNTQRIAAAIGEGLRPAFETEVLAVGQTPRTLPGDVRLLVVGGPTHAFGMSRPSTRDQAAAQGPMVMPATTGVREWLEMLGPRRTETVAATFDTRVNKVRRLPGSAARAAARRLRHQEYEVIAAPASFYVGDMTGPLDEGEVDRARKWGEQLVIAQGSRPAGATHHHRRGH</sequence>
<proteinExistence type="predicted"/>
<dbReference type="InterPro" id="IPR001226">
    <property type="entry name" value="Flavodoxin_CS"/>
</dbReference>
<dbReference type="OrthoDB" id="3253043at2"/>
<organism evidence="2 3">
    <name type="scientific">Kribbella amoyensis</name>
    <dbReference type="NCBI Taxonomy" id="996641"/>
    <lineage>
        <taxon>Bacteria</taxon>
        <taxon>Bacillati</taxon>
        <taxon>Actinomycetota</taxon>
        <taxon>Actinomycetes</taxon>
        <taxon>Propionibacteriales</taxon>
        <taxon>Kribbellaceae</taxon>
        <taxon>Kribbella</taxon>
    </lineage>
</organism>
<dbReference type="InterPro" id="IPR029039">
    <property type="entry name" value="Flavoprotein-like_sf"/>
</dbReference>
<evidence type="ECO:0000313" key="3">
    <source>
        <dbReference type="Proteomes" id="UP000318380"/>
    </source>
</evidence>
<evidence type="ECO:0000259" key="1">
    <source>
        <dbReference type="PROSITE" id="PS50902"/>
    </source>
</evidence>
<dbReference type="Gene3D" id="3.40.50.360">
    <property type="match status" value="1"/>
</dbReference>
<feature type="domain" description="Flavodoxin-like" evidence="1">
    <location>
        <begin position="7"/>
        <end position="168"/>
    </location>
</feature>
<dbReference type="AlphaFoldDB" id="A0A561AZJ4"/>
<dbReference type="RefSeq" id="WP_145814884.1">
    <property type="nucleotide sequence ID" value="NZ_VIVK01000007.1"/>
</dbReference>
<protein>
    <submittedName>
        <fullName evidence="2">Flavodoxin</fullName>
    </submittedName>
</protein>
<dbReference type="GO" id="GO:0010181">
    <property type="term" value="F:FMN binding"/>
    <property type="evidence" value="ECO:0007669"/>
    <property type="project" value="InterPro"/>
</dbReference>
<dbReference type="PROSITE" id="PS00201">
    <property type="entry name" value="FLAVODOXIN"/>
    <property type="match status" value="1"/>
</dbReference>